<dbReference type="GeneID" id="20200276"/>
<evidence type="ECO:0000313" key="1">
    <source>
        <dbReference type="EMBL" id="ESN94149.1"/>
    </source>
</evidence>
<organism evidence="2 3">
    <name type="scientific">Helobdella robusta</name>
    <name type="common">Californian leech</name>
    <dbReference type="NCBI Taxonomy" id="6412"/>
    <lineage>
        <taxon>Eukaryota</taxon>
        <taxon>Metazoa</taxon>
        <taxon>Spiralia</taxon>
        <taxon>Lophotrochozoa</taxon>
        <taxon>Annelida</taxon>
        <taxon>Clitellata</taxon>
        <taxon>Hirudinea</taxon>
        <taxon>Rhynchobdellida</taxon>
        <taxon>Glossiphoniidae</taxon>
        <taxon>Helobdella</taxon>
    </lineage>
</organism>
<reference evidence="1 3" key="2">
    <citation type="journal article" date="2013" name="Nature">
        <title>Insights into bilaterian evolution from three spiralian genomes.</title>
        <authorList>
            <person name="Simakov O."/>
            <person name="Marletaz F."/>
            <person name="Cho S.J."/>
            <person name="Edsinger-Gonzales E."/>
            <person name="Havlak P."/>
            <person name="Hellsten U."/>
            <person name="Kuo D.H."/>
            <person name="Larsson T."/>
            <person name="Lv J."/>
            <person name="Arendt D."/>
            <person name="Savage R."/>
            <person name="Osoegawa K."/>
            <person name="de Jong P."/>
            <person name="Grimwood J."/>
            <person name="Chapman J.A."/>
            <person name="Shapiro H."/>
            <person name="Aerts A."/>
            <person name="Otillar R.P."/>
            <person name="Terry A.Y."/>
            <person name="Boore J.L."/>
            <person name="Grigoriev I.V."/>
            <person name="Lindberg D.R."/>
            <person name="Seaver E.C."/>
            <person name="Weisblat D.A."/>
            <person name="Putnam N.H."/>
            <person name="Rokhsar D.S."/>
        </authorList>
    </citation>
    <scope>NUCLEOTIDE SEQUENCE</scope>
</reference>
<dbReference type="EMBL" id="AMQM01001498">
    <property type="status" value="NOT_ANNOTATED_CDS"/>
    <property type="molecule type" value="Genomic_DNA"/>
</dbReference>
<dbReference type="EMBL" id="KB097571">
    <property type="protein sequence ID" value="ESN94149.1"/>
    <property type="molecule type" value="Genomic_DNA"/>
</dbReference>
<dbReference type="RefSeq" id="XP_009027271.1">
    <property type="nucleotide sequence ID" value="XM_009029023.1"/>
</dbReference>
<gene>
    <name evidence="2" type="primary">20200276</name>
    <name evidence="1" type="ORF">HELRODRAFT_163928</name>
</gene>
<name>T1EUM6_HELRO</name>
<dbReference type="EnsemblMetazoa" id="HelroT163928">
    <property type="protein sequence ID" value="HelroP163928"/>
    <property type="gene ID" value="HelroG163928"/>
</dbReference>
<sequence>MAMSVMSNVCSWDLGNMDVFRHLLTKFDKNGISVSTNSTKKNVGVGSRQHVSLEEDKMIVELNSGGLTISSANSRLNIFLSILQGACLANTCFISSCQLLIMSSLVLLNDLQRFN</sequence>
<keyword evidence="3" id="KW-1185">Reference proteome</keyword>
<accession>T1EUM6</accession>
<reference evidence="2" key="3">
    <citation type="submission" date="2015-06" db="UniProtKB">
        <authorList>
            <consortium name="EnsemblMetazoa"/>
        </authorList>
    </citation>
    <scope>IDENTIFICATION</scope>
</reference>
<protein>
    <submittedName>
        <fullName evidence="1 2">Uncharacterized protein</fullName>
    </submittedName>
</protein>
<evidence type="ECO:0000313" key="2">
    <source>
        <dbReference type="EnsemblMetazoa" id="HelroP163928"/>
    </source>
</evidence>
<dbReference type="AlphaFoldDB" id="T1EUM6"/>
<proteinExistence type="predicted"/>
<dbReference type="Proteomes" id="UP000015101">
    <property type="component" value="Unassembled WGS sequence"/>
</dbReference>
<evidence type="ECO:0000313" key="3">
    <source>
        <dbReference type="Proteomes" id="UP000015101"/>
    </source>
</evidence>
<reference evidence="3" key="1">
    <citation type="submission" date="2012-12" db="EMBL/GenBank/DDBJ databases">
        <authorList>
            <person name="Hellsten U."/>
            <person name="Grimwood J."/>
            <person name="Chapman J.A."/>
            <person name="Shapiro H."/>
            <person name="Aerts A."/>
            <person name="Otillar R.P."/>
            <person name="Terry A.Y."/>
            <person name="Boore J.L."/>
            <person name="Simakov O."/>
            <person name="Marletaz F."/>
            <person name="Cho S.-J."/>
            <person name="Edsinger-Gonzales E."/>
            <person name="Havlak P."/>
            <person name="Kuo D.-H."/>
            <person name="Larsson T."/>
            <person name="Lv J."/>
            <person name="Arendt D."/>
            <person name="Savage R."/>
            <person name="Osoegawa K."/>
            <person name="de Jong P."/>
            <person name="Lindberg D.R."/>
            <person name="Seaver E.C."/>
            <person name="Weisblat D.A."/>
            <person name="Putnam N.H."/>
            <person name="Grigoriev I.V."/>
            <person name="Rokhsar D.S."/>
        </authorList>
    </citation>
    <scope>NUCLEOTIDE SEQUENCE</scope>
</reference>
<dbReference type="InParanoid" id="T1EUM6"/>
<dbReference type="HOGENOM" id="CLU_2111485_0_0_1"/>
<dbReference type="KEGG" id="hro:HELRODRAFT_163928"/>
<dbReference type="CTD" id="20200276"/>